<evidence type="ECO:0000256" key="1">
    <source>
        <dbReference type="SAM" id="Phobius"/>
    </source>
</evidence>
<dbReference type="Proteomes" id="UP000001514">
    <property type="component" value="Unassembled WGS sequence"/>
</dbReference>
<proteinExistence type="predicted"/>
<evidence type="ECO:0000313" key="2">
    <source>
        <dbReference type="EMBL" id="EFJ27303.1"/>
    </source>
</evidence>
<reference evidence="2 3" key="1">
    <citation type="journal article" date="2011" name="Science">
        <title>The Selaginella genome identifies genetic changes associated with the evolution of vascular plants.</title>
        <authorList>
            <person name="Banks J.A."/>
            <person name="Nishiyama T."/>
            <person name="Hasebe M."/>
            <person name="Bowman J.L."/>
            <person name="Gribskov M."/>
            <person name="dePamphilis C."/>
            <person name="Albert V.A."/>
            <person name="Aono N."/>
            <person name="Aoyama T."/>
            <person name="Ambrose B.A."/>
            <person name="Ashton N.W."/>
            <person name="Axtell M.J."/>
            <person name="Barker E."/>
            <person name="Barker M.S."/>
            <person name="Bennetzen J.L."/>
            <person name="Bonawitz N.D."/>
            <person name="Chapple C."/>
            <person name="Cheng C."/>
            <person name="Correa L.G."/>
            <person name="Dacre M."/>
            <person name="DeBarry J."/>
            <person name="Dreyer I."/>
            <person name="Elias M."/>
            <person name="Engstrom E.M."/>
            <person name="Estelle M."/>
            <person name="Feng L."/>
            <person name="Finet C."/>
            <person name="Floyd S.K."/>
            <person name="Frommer W.B."/>
            <person name="Fujita T."/>
            <person name="Gramzow L."/>
            <person name="Gutensohn M."/>
            <person name="Harholt J."/>
            <person name="Hattori M."/>
            <person name="Heyl A."/>
            <person name="Hirai T."/>
            <person name="Hiwatashi Y."/>
            <person name="Ishikawa M."/>
            <person name="Iwata M."/>
            <person name="Karol K.G."/>
            <person name="Koehler B."/>
            <person name="Kolukisaoglu U."/>
            <person name="Kubo M."/>
            <person name="Kurata T."/>
            <person name="Lalonde S."/>
            <person name="Li K."/>
            <person name="Li Y."/>
            <person name="Litt A."/>
            <person name="Lyons E."/>
            <person name="Manning G."/>
            <person name="Maruyama T."/>
            <person name="Michael T.P."/>
            <person name="Mikami K."/>
            <person name="Miyazaki S."/>
            <person name="Morinaga S."/>
            <person name="Murata T."/>
            <person name="Mueller-Roeber B."/>
            <person name="Nelson D.R."/>
            <person name="Obara M."/>
            <person name="Oguri Y."/>
            <person name="Olmstead R.G."/>
            <person name="Onodera N."/>
            <person name="Petersen B.L."/>
            <person name="Pils B."/>
            <person name="Prigge M."/>
            <person name="Rensing S.A."/>
            <person name="Riano-Pachon D.M."/>
            <person name="Roberts A.W."/>
            <person name="Sato Y."/>
            <person name="Scheller H.V."/>
            <person name="Schulz B."/>
            <person name="Schulz C."/>
            <person name="Shakirov E.V."/>
            <person name="Shibagaki N."/>
            <person name="Shinohara N."/>
            <person name="Shippen D.E."/>
            <person name="Soerensen I."/>
            <person name="Sotooka R."/>
            <person name="Sugimoto N."/>
            <person name="Sugita M."/>
            <person name="Sumikawa N."/>
            <person name="Tanurdzic M."/>
            <person name="Theissen G."/>
            <person name="Ulvskov P."/>
            <person name="Wakazuki S."/>
            <person name="Weng J.K."/>
            <person name="Willats W.W."/>
            <person name="Wipf D."/>
            <person name="Wolf P.G."/>
            <person name="Yang L."/>
            <person name="Zimmer A.D."/>
            <person name="Zhu Q."/>
            <person name="Mitros T."/>
            <person name="Hellsten U."/>
            <person name="Loque D."/>
            <person name="Otillar R."/>
            <person name="Salamov A."/>
            <person name="Schmutz J."/>
            <person name="Shapiro H."/>
            <person name="Lindquist E."/>
            <person name="Lucas S."/>
            <person name="Rokhsar D."/>
            <person name="Grigoriev I.V."/>
        </authorList>
    </citation>
    <scope>NUCLEOTIDE SEQUENCE [LARGE SCALE GENOMIC DNA]</scope>
</reference>
<keyword evidence="3" id="KW-1185">Reference proteome</keyword>
<protein>
    <submittedName>
        <fullName evidence="2">Uncharacterized protein</fullName>
    </submittedName>
</protein>
<dbReference type="Gramene" id="EFJ27303">
    <property type="protein sequence ID" value="EFJ27303"/>
    <property type="gene ID" value="SELMODRAFT_412359"/>
</dbReference>
<feature type="transmembrane region" description="Helical" evidence="1">
    <location>
        <begin position="52"/>
        <end position="76"/>
    </location>
</feature>
<dbReference type="InParanoid" id="D8RKW7"/>
<accession>D8RKW7</accession>
<evidence type="ECO:0000313" key="3">
    <source>
        <dbReference type="Proteomes" id="UP000001514"/>
    </source>
</evidence>
<keyword evidence="1" id="KW-1133">Transmembrane helix</keyword>
<dbReference type="EMBL" id="GL377582">
    <property type="protein sequence ID" value="EFJ27303.1"/>
    <property type="molecule type" value="Genomic_DNA"/>
</dbReference>
<sequence>MDLVAKRNLEPNTPFSYSNWGKRSWIMDSWAAAAQAMVTRRSWTGWAHSSRRLFICGIFGVYTAALVVLHITAAVLHRWAIFYGAHTETLTTIGETSSSAVMEATSIVSLTLQAGSAVEASQLLPKSRQLRKFEVLLANSYHSEILQVNVLNLGNKRQVKLGLKTFLKVETLAVDMDCHHRLEWPCKRPQTLYYK</sequence>
<dbReference type="KEGG" id="smo:SELMODRAFT_412359"/>
<dbReference type="AlphaFoldDB" id="D8RKW7"/>
<organism evidence="3">
    <name type="scientific">Selaginella moellendorffii</name>
    <name type="common">Spikemoss</name>
    <dbReference type="NCBI Taxonomy" id="88036"/>
    <lineage>
        <taxon>Eukaryota</taxon>
        <taxon>Viridiplantae</taxon>
        <taxon>Streptophyta</taxon>
        <taxon>Embryophyta</taxon>
        <taxon>Tracheophyta</taxon>
        <taxon>Lycopodiopsida</taxon>
        <taxon>Selaginellales</taxon>
        <taxon>Selaginellaceae</taxon>
        <taxon>Selaginella</taxon>
    </lineage>
</organism>
<keyword evidence="1" id="KW-0812">Transmembrane</keyword>
<gene>
    <name evidence="2" type="ORF">SELMODRAFT_412359</name>
</gene>
<keyword evidence="1" id="KW-0472">Membrane</keyword>
<dbReference type="HOGENOM" id="CLU_1398497_0_0_1"/>
<name>D8RKW7_SELML</name>